<reference evidence="2" key="1">
    <citation type="journal article" date="2014" name="Front. Microbiol.">
        <title>High frequency of phylogenetically diverse reductive dehalogenase-homologous genes in deep subseafloor sedimentary metagenomes.</title>
        <authorList>
            <person name="Kawai M."/>
            <person name="Futagami T."/>
            <person name="Toyoda A."/>
            <person name="Takaki Y."/>
            <person name="Nishi S."/>
            <person name="Hori S."/>
            <person name="Arai W."/>
            <person name="Tsubouchi T."/>
            <person name="Morono Y."/>
            <person name="Uchiyama I."/>
            <person name="Ito T."/>
            <person name="Fujiyama A."/>
            <person name="Inagaki F."/>
            <person name="Takami H."/>
        </authorList>
    </citation>
    <scope>NUCLEOTIDE SEQUENCE</scope>
    <source>
        <strain evidence="2">Expedition CK06-06</strain>
    </source>
</reference>
<protein>
    <submittedName>
        <fullName evidence="2">Uncharacterized protein</fullName>
    </submittedName>
</protein>
<accession>X1N8U9</accession>
<name>X1N8U9_9ZZZZ</name>
<organism evidence="2">
    <name type="scientific">marine sediment metagenome</name>
    <dbReference type="NCBI Taxonomy" id="412755"/>
    <lineage>
        <taxon>unclassified sequences</taxon>
        <taxon>metagenomes</taxon>
        <taxon>ecological metagenomes</taxon>
    </lineage>
</organism>
<dbReference type="EMBL" id="BARV01004062">
    <property type="protein sequence ID" value="GAI15044.1"/>
    <property type="molecule type" value="Genomic_DNA"/>
</dbReference>
<sequence length="52" mass="5348">VGAGLSFVNASPVKYSLNCSGVEIQSQKQGSGDAVPRVSGNKDAVSELKRLV</sequence>
<dbReference type="AlphaFoldDB" id="X1N8U9"/>
<evidence type="ECO:0000256" key="1">
    <source>
        <dbReference type="SAM" id="MobiDB-lite"/>
    </source>
</evidence>
<gene>
    <name evidence="2" type="ORF">S06H3_09285</name>
</gene>
<feature type="non-terminal residue" evidence="2">
    <location>
        <position position="1"/>
    </location>
</feature>
<proteinExistence type="predicted"/>
<feature type="region of interest" description="Disordered" evidence="1">
    <location>
        <begin position="28"/>
        <end position="52"/>
    </location>
</feature>
<comment type="caution">
    <text evidence="2">The sequence shown here is derived from an EMBL/GenBank/DDBJ whole genome shotgun (WGS) entry which is preliminary data.</text>
</comment>
<evidence type="ECO:0000313" key="2">
    <source>
        <dbReference type="EMBL" id="GAI15044.1"/>
    </source>
</evidence>